<dbReference type="GO" id="GO:0009279">
    <property type="term" value="C:cell outer membrane"/>
    <property type="evidence" value="ECO:0007669"/>
    <property type="project" value="UniProtKB-SubCell"/>
</dbReference>
<evidence type="ECO:0000256" key="3">
    <source>
        <dbReference type="ARBA" id="ARBA00023237"/>
    </source>
</evidence>
<dbReference type="InterPro" id="IPR036737">
    <property type="entry name" value="OmpA-like_sf"/>
</dbReference>
<dbReference type="PROSITE" id="PS51123">
    <property type="entry name" value="OMPA_2"/>
    <property type="match status" value="1"/>
</dbReference>
<evidence type="ECO:0000313" key="5">
    <source>
        <dbReference type="EMBL" id="SVA40045.1"/>
    </source>
</evidence>
<feature type="domain" description="OmpA-like" evidence="4">
    <location>
        <begin position="114"/>
        <end position="231"/>
    </location>
</feature>
<dbReference type="PANTHER" id="PTHR30329">
    <property type="entry name" value="STATOR ELEMENT OF FLAGELLAR MOTOR COMPLEX"/>
    <property type="match status" value="1"/>
</dbReference>
<accession>A0A381VI67</accession>
<keyword evidence="2" id="KW-0472">Membrane</keyword>
<dbReference type="Pfam" id="PF00691">
    <property type="entry name" value="OmpA"/>
    <property type="match status" value="1"/>
</dbReference>
<organism evidence="5">
    <name type="scientific">marine metagenome</name>
    <dbReference type="NCBI Taxonomy" id="408172"/>
    <lineage>
        <taxon>unclassified sequences</taxon>
        <taxon>metagenomes</taxon>
        <taxon>ecological metagenomes</taxon>
    </lineage>
</organism>
<dbReference type="Gene3D" id="3.30.1330.60">
    <property type="entry name" value="OmpA-like domain"/>
    <property type="match status" value="1"/>
</dbReference>
<keyword evidence="3" id="KW-0998">Cell outer membrane</keyword>
<dbReference type="InterPro" id="IPR006690">
    <property type="entry name" value="OMPA-like_CS"/>
</dbReference>
<name>A0A381VI67_9ZZZZ</name>
<gene>
    <name evidence="5" type="ORF">METZ01_LOCUS92899</name>
</gene>
<dbReference type="PRINTS" id="PR01021">
    <property type="entry name" value="OMPADOMAIN"/>
</dbReference>
<evidence type="ECO:0000256" key="2">
    <source>
        <dbReference type="ARBA" id="ARBA00023136"/>
    </source>
</evidence>
<dbReference type="InterPro" id="IPR006664">
    <property type="entry name" value="OMP_bac"/>
</dbReference>
<dbReference type="InterPro" id="IPR006665">
    <property type="entry name" value="OmpA-like"/>
</dbReference>
<dbReference type="SUPFAM" id="SSF103088">
    <property type="entry name" value="OmpA-like"/>
    <property type="match status" value="1"/>
</dbReference>
<protein>
    <recommendedName>
        <fullName evidence="4">OmpA-like domain-containing protein</fullName>
    </recommendedName>
</protein>
<dbReference type="PROSITE" id="PS01068">
    <property type="entry name" value="OMPA_1"/>
    <property type="match status" value="1"/>
</dbReference>
<evidence type="ECO:0000256" key="1">
    <source>
        <dbReference type="ARBA" id="ARBA00004442"/>
    </source>
</evidence>
<dbReference type="AlphaFoldDB" id="A0A381VI67"/>
<dbReference type="PANTHER" id="PTHR30329:SF21">
    <property type="entry name" value="LIPOPROTEIN YIAD-RELATED"/>
    <property type="match status" value="1"/>
</dbReference>
<dbReference type="EMBL" id="UINC01008908">
    <property type="protein sequence ID" value="SVA40045.1"/>
    <property type="molecule type" value="Genomic_DNA"/>
</dbReference>
<evidence type="ECO:0000259" key="4">
    <source>
        <dbReference type="PROSITE" id="PS51123"/>
    </source>
</evidence>
<sequence length="239" mass="26146">MKYILLTVICTIAISDLGLADEVGSPSRQESIGVGTGAVLGGSVGGPVGSILGAALGSWLGDRFYKEQTAKLEFEQRWETLKDEAEILNAGIKTREQEMIRLESELLKGTAEMQDTLQQMLSVQVLFRTGESDLDKINQDWFEQLAELLANMDGMLIRVEGFADARGNAEYNAQLSADRALAVQDALIRAGVPSGRIVLDSYGEQFSRSDESDLDGLAMERRAELSLVNSSERQRIAQK</sequence>
<proteinExistence type="predicted"/>
<dbReference type="InterPro" id="IPR050330">
    <property type="entry name" value="Bact_OuterMem_StrucFunc"/>
</dbReference>
<dbReference type="CDD" id="cd07185">
    <property type="entry name" value="OmpA_C-like"/>
    <property type="match status" value="1"/>
</dbReference>
<comment type="subcellular location">
    <subcellularLocation>
        <location evidence="1">Cell outer membrane</location>
    </subcellularLocation>
</comment>
<reference evidence="5" key="1">
    <citation type="submission" date="2018-05" db="EMBL/GenBank/DDBJ databases">
        <authorList>
            <person name="Lanie J.A."/>
            <person name="Ng W.-L."/>
            <person name="Kazmierczak K.M."/>
            <person name="Andrzejewski T.M."/>
            <person name="Davidsen T.M."/>
            <person name="Wayne K.J."/>
            <person name="Tettelin H."/>
            <person name="Glass J.I."/>
            <person name="Rusch D."/>
            <person name="Podicherti R."/>
            <person name="Tsui H.-C.T."/>
            <person name="Winkler M.E."/>
        </authorList>
    </citation>
    <scope>NUCLEOTIDE SEQUENCE</scope>
</reference>